<evidence type="ECO:0000313" key="2">
    <source>
        <dbReference type="Proteomes" id="UP000321617"/>
    </source>
</evidence>
<dbReference type="AlphaFoldDB" id="A0A562UPP0"/>
<dbReference type="Proteomes" id="UP000321617">
    <property type="component" value="Unassembled WGS sequence"/>
</dbReference>
<organism evidence="1 2">
    <name type="scientific">Stackebrandtia albiflava</name>
    <dbReference type="NCBI Taxonomy" id="406432"/>
    <lineage>
        <taxon>Bacteria</taxon>
        <taxon>Bacillati</taxon>
        <taxon>Actinomycetota</taxon>
        <taxon>Actinomycetes</taxon>
        <taxon>Glycomycetales</taxon>
        <taxon>Glycomycetaceae</taxon>
        <taxon>Stackebrandtia</taxon>
    </lineage>
</organism>
<evidence type="ECO:0000313" key="1">
    <source>
        <dbReference type="EMBL" id="TWJ07578.1"/>
    </source>
</evidence>
<sequence>MTRGNDLLRDALQQLDGWNAAPTHISRTLTIDDSQHADLTERIKIFADALELRPRVRRHDGRTEIALNRDEGVTLSEIKFAARVEDAYQHIAGVTGVTGGPGDPHKEANTGALRAWWNRRVKPQPHDPAE</sequence>
<comment type="caution">
    <text evidence="1">The sequence shown here is derived from an EMBL/GenBank/DDBJ whole genome shotgun (WGS) entry which is preliminary data.</text>
</comment>
<protein>
    <recommendedName>
        <fullName evidence="3">Pterin-4-alpha-carbinolamine dehydratase</fullName>
    </recommendedName>
</protein>
<reference evidence="1 2" key="1">
    <citation type="journal article" date="2013" name="Stand. Genomic Sci.">
        <title>Genomic Encyclopedia of Type Strains, Phase I: The one thousand microbial genomes (KMG-I) project.</title>
        <authorList>
            <person name="Kyrpides N.C."/>
            <person name="Woyke T."/>
            <person name="Eisen J.A."/>
            <person name="Garrity G."/>
            <person name="Lilburn T.G."/>
            <person name="Beck B.J."/>
            <person name="Whitman W.B."/>
            <person name="Hugenholtz P."/>
            <person name="Klenk H.P."/>
        </authorList>
    </citation>
    <scope>NUCLEOTIDE SEQUENCE [LARGE SCALE GENOMIC DNA]</scope>
    <source>
        <strain evidence="1 2">DSM 45044</strain>
    </source>
</reference>
<evidence type="ECO:0008006" key="3">
    <source>
        <dbReference type="Google" id="ProtNLM"/>
    </source>
</evidence>
<gene>
    <name evidence="1" type="ORF">LX16_5064</name>
</gene>
<accession>A0A562UPP0</accession>
<dbReference type="EMBL" id="VLLL01000011">
    <property type="protein sequence ID" value="TWJ07578.1"/>
    <property type="molecule type" value="Genomic_DNA"/>
</dbReference>
<keyword evidence="2" id="KW-1185">Reference proteome</keyword>
<name>A0A562UPP0_9ACTN</name>
<proteinExistence type="predicted"/>
<dbReference type="RefSeq" id="WP_211354759.1">
    <property type="nucleotide sequence ID" value="NZ_BAABIJ010000007.1"/>
</dbReference>